<evidence type="ECO:0000256" key="2">
    <source>
        <dbReference type="ARBA" id="ARBA00022670"/>
    </source>
</evidence>
<feature type="region of interest" description="Disordered" evidence="4">
    <location>
        <begin position="304"/>
        <end position="338"/>
    </location>
</feature>
<dbReference type="PROSITE" id="PS50106">
    <property type="entry name" value="PDZ"/>
    <property type="match status" value="1"/>
</dbReference>
<proteinExistence type="inferred from homology"/>
<feature type="compositionally biased region" description="Low complexity" evidence="4">
    <location>
        <begin position="55"/>
        <end position="84"/>
    </location>
</feature>
<dbReference type="SMART" id="SM00228">
    <property type="entry name" value="PDZ"/>
    <property type="match status" value="1"/>
</dbReference>
<name>A0A1H0SMM3_9MICO</name>
<evidence type="ECO:0000313" key="7">
    <source>
        <dbReference type="Proteomes" id="UP000199077"/>
    </source>
</evidence>
<dbReference type="InterPro" id="IPR001940">
    <property type="entry name" value="Peptidase_S1C"/>
</dbReference>
<dbReference type="InterPro" id="IPR043504">
    <property type="entry name" value="Peptidase_S1_PA_chymotrypsin"/>
</dbReference>
<feature type="compositionally biased region" description="Basic and acidic residues" evidence="4">
    <location>
        <begin position="1"/>
        <end position="12"/>
    </location>
</feature>
<dbReference type="GO" id="GO:0004252">
    <property type="term" value="F:serine-type endopeptidase activity"/>
    <property type="evidence" value="ECO:0007669"/>
    <property type="project" value="InterPro"/>
</dbReference>
<dbReference type="Proteomes" id="UP000199077">
    <property type="component" value="Chromosome I"/>
</dbReference>
<dbReference type="InterPro" id="IPR036034">
    <property type="entry name" value="PDZ_sf"/>
</dbReference>
<dbReference type="GO" id="GO:0006508">
    <property type="term" value="P:proteolysis"/>
    <property type="evidence" value="ECO:0007669"/>
    <property type="project" value="UniProtKB-KW"/>
</dbReference>
<evidence type="ECO:0000259" key="5">
    <source>
        <dbReference type="PROSITE" id="PS50106"/>
    </source>
</evidence>
<dbReference type="CDD" id="cd06779">
    <property type="entry name" value="cpPDZ_Deg_HtrA-like"/>
    <property type="match status" value="1"/>
</dbReference>
<dbReference type="Pfam" id="PF13365">
    <property type="entry name" value="Trypsin_2"/>
    <property type="match status" value="1"/>
</dbReference>
<dbReference type="Gene3D" id="2.30.42.10">
    <property type="match status" value="1"/>
</dbReference>
<evidence type="ECO:0000256" key="3">
    <source>
        <dbReference type="ARBA" id="ARBA00022801"/>
    </source>
</evidence>
<comment type="similarity">
    <text evidence="1">Belongs to the peptidase S1C family.</text>
</comment>
<feature type="domain" description="PDZ" evidence="5">
    <location>
        <begin position="404"/>
        <end position="491"/>
    </location>
</feature>
<dbReference type="RefSeq" id="WP_091785780.1">
    <property type="nucleotide sequence ID" value="NZ_LT629711.1"/>
</dbReference>
<dbReference type="EMBL" id="LT629711">
    <property type="protein sequence ID" value="SDP42983.1"/>
    <property type="molecule type" value="Genomic_DNA"/>
</dbReference>
<keyword evidence="2 6" id="KW-0645">Protease</keyword>
<keyword evidence="3" id="KW-0378">Hydrolase</keyword>
<keyword evidence="7" id="KW-1185">Reference proteome</keyword>
<dbReference type="PANTHER" id="PTHR43343">
    <property type="entry name" value="PEPTIDASE S12"/>
    <property type="match status" value="1"/>
</dbReference>
<dbReference type="Pfam" id="PF13180">
    <property type="entry name" value="PDZ_2"/>
    <property type="match status" value="1"/>
</dbReference>
<reference evidence="7" key="1">
    <citation type="submission" date="2016-10" db="EMBL/GenBank/DDBJ databases">
        <authorList>
            <person name="Varghese N."/>
            <person name="Submissions S."/>
        </authorList>
    </citation>
    <scope>NUCLEOTIDE SEQUENCE [LARGE SCALE GENOMIC DNA]</scope>
    <source>
        <strain evidence="7">DSM 22329</strain>
    </source>
</reference>
<feature type="compositionally biased region" description="Pro residues" evidence="4">
    <location>
        <begin position="85"/>
        <end position="100"/>
    </location>
</feature>
<feature type="compositionally biased region" description="Low complexity" evidence="4">
    <location>
        <begin position="320"/>
        <end position="335"/>
    </location>
</feature>
<sequence>MTQIHPDPRTDTTGDNGQPSQTPPPAHPDPWSQQGVEPTTPVWFGETREIPADHAALGLPGAAGNPTLPGAAGASTPLAAGAHPAYPPLTTPPAGPPPSFPTRDGAEHAQPGKRRRLTELTAVAALAALLASGGTYAAAQLGDSPQASSPASSSSLGRGDTGPVVQADATNPNWTATAAAVAPSVVSITVKSGQSEAQGSGVIIDAKGHVLTNNHVVAGAGTGTQITVTLNDGRTYKATVAGTDPSTDLAVITLASAPSDLKAIAIGNSDDLKVGDPVMAIGNPLGLAGTVTTGIVSALNRPVTTAAEDDSQPQDQNPFGQGLPGQQQPSPGSSGDDVVTNAIQTSAAINPGNSGGALVNASGQLVGINSSIASLGSSGSSQSGSIGIGFAIPANEAKSIASQLISTGKAEHAFLGVSLGDGTASDGTSQRAGAEITQVSSGTPAADAGLQKGDVVVAVDSERVDSALALVANVRERAVGDKVTLTVLRDGKRVDLTATLVARAAATS</sequence>
<evidence type="ECO:0000256" key="1">
    <source>
        <dbReference type="ARBA" id="ARBA00010541"/>
    </source>
</evidence>
<evidence type="ECO:0000256" key="4">
    <source>
        <dbReference type="SAM" id="MobiDB-lite"/>
    </source>
</evidence>
<dbReference type="PANTHER" id="PTHR43343:SF3">
    <property type="entry name" value="PROTEASE DO-LIKE 8, CHLOROPLASTIC"/>
    <property type="match status" value="1"/>
</dbReference>
<protein>
    <submittedName>
        <fullName evidence="6">Putative serine protease PepD</fullName>
    </submittedName>
</protein>
<feature type="compositionally biased region" description="Low complexity" evidence="4">
    <location>
        <begin position="141"/>
        <end position="155"/>
    </location>
</feature>
<dbReference type="PRINTS" id="PR00834">
    <property type="entry name" value="PROTEASES2C"/>
</dbReference>
<feature type="region of interest" description="Disordered" evidence="4">
    <location>
        <begin position="1"/>
        <end position="113"/>
    </location>
</feature>
<dbReference type="AlphaFoldDB" id="A0A1H0SMM3"/>
<dbReference type="InterPro" id="IPR009003">
    <property type="entry name" value="Peptidase_S1_PA"/>
</dbReference>
<organism evidence="6 7">
    <name type="scientific">Pedococcus dokdonensis</name>
    <dbReference type="NCBI Taxonomy" id="443156"/>
    <lineage>
        <taxon>Bacteria</taxon>
        <taxon>Bacillati</taxon>
        <taxon>Actinomycetota</taxon>
        <taxon>Actinomycetes</taxon>
        <taxon>Micrococcales</taxon>
        <taxon>Intrasporangiaceae</taxon>
        <taxon>Pedococcus</taxon>
    </lineage>
</organism>
<gene>
    <name evidence="6" type="ORF">SAMN04489867_2429</name>
</gene>
<dbReference type="InterPro" id="IPR051201">
    <property type="entry name" value="Chloro_Bact_Ser_Proteases"/>
</dbReference>
<dbReference type="SUPFAM" id="SSF50494">
    <property type="entry name" value="Trypsin-like serine proteases"/>
    <property type="match status" value="1"/>
</dbReference>
<feature type="region of interest" description="Disordered" evidence="4">
    <location>
        <begin position="141"/>
        <end position="169"/>
    </location>
</feature>
<dbReference type="SUPFAM" id="SSF50156">
    <property type="entry name" value="PDZ domain-like"/>
    <property type="match status" value="1"/>
</dbReference>
<dbReference type="InterPro" id="IPR001478">
    <property type="entry name" value="PDZ"/>
</dbReference>
<evidence type="ECO:0000313" key="6">
    <source>
        <dbReference type="EMBL" id="SDP42983.1"/>
    </source>
</evidence>
<dbReference type="STRING" id="443156.SAMN04489867_2429"/>
<accession>A0A1H0SMM3</accession>
<dbReference type="OrthoDB" id="9758917at2"/>
<dbReference type="Gene3D" id="2.40.10.10">
    <property type="entry name" value="Trypsin-like serine proteases"/>
    <property type="match status" value="2"/>
</dbReference>